<comment type="caution">
    <text evidence="6">The sequence shown here is derived from an EMBL/GenBank/DDBJ whole genome shotgun (WGS) entry which is preliminary data.</text>
</comment>
<gene>
    <name evidence="6" type="ORF">Pmani_016549</name>
    <name evidence="5" type="ORF">Pmani_018466</name>
</gene>
<dbReference type="FunFam" id="2.40.30.10:FF:000351">
    <property type="entry name" value="Ribosomal protein L3"/>
    <property type="match status" value="1"/>
</dbReference>
<dbReference type="InterPro" id="IPR045077">
    <property type="entry name" value="L3_arc_euk"/>
</dbReference>
<dbReference type="GO" id="GO:0006412">
    <property type="term" value="P:translation"/>
    <property type="evidence" value="ECO:0007669"/>
    <property type="project" value="InterPro"/>
</dbReference>
<protein>
    <recommendedName>
        <fullName evidence="8">60S ribosomal protein L3</fullName>
    </recommendedName>
</protein>
<dbReference type="InterPro" id="IPR019926">
    <property type="entry name" value="Ribosomal_uL3_CS"/>
</dbReference>
<dbReference type="SUPFAM" id="SSF50447">
    <property type="entry name" value="Translation proteins"/>
    <property type="match status" value="1"/>
</dbReference>
<proteinExistence type="inferred from homology"/>
<accession>A0AAE1PRF6</accession>
<dbReference type="InterPro" id="IPR044892">
    <property type="entry name" value="Ribosomal_L3_dom_3_arc_sf"/>
</dbReference>
<dbReference type="InterPro" id="IPR000597">
    <property type="entry name" value="Ribosomal_uL3"/>
</dbReference>
<dbReference type="GO" id="GO:0022625">
    <property type="term" value="C:cytosolic large ribosomal subunit"/>
    <property type="evidence" value="ECO:0007669"/>
    <property type="project" value="TreeGrafter"/>
</dbReference>
<dbReference type="EMBL" id="JAWZYT010001694">
    <property type="protein sequence ID" value="KAK4309938.1"/>
    <property type="molecule type" value="Genomic_DNA"/>
</dbReference>
<evidence type="ECO:0008006" key="8">
    <source>
        <dbReference type="Google" id="ProtNLM"/>
    </source>
</evidence>
<dbReference type="PANTHER" id="PTHR11363">
    <property type="entry name" value="60S RIBOSOMAL PROTEIN L3-RELATED"/>
    <property type="match status" value="1"/>
</dbReference>
<dbReference type="Gene3D" id="4.10.960.10">
    <property type="entry name" value="Ribosomal protein L3, domain 3"/>
    <property type="match status" value="1"/>
</dbReference>
<evidence type="ECO:0000256" key="2">
    <source>
        <dbReference type="ARBA" id="ARBA00022980"/>
    </source>
</evidence>
<dbReference type="InterPro" id="IPR009000">
    <property type="entry name" value="Transl_B-barrel_sf"/>
</dbReference>
<dbReference type="FunFam" id="3.30.1430.10:FF:000001">
    <property type="entry name" value="60S ribosomal protein L3"/>
    <property type="match status" value="1"/>
</dbReference>
<keyword evidence="7" id="KW-1185">Reference proteome</keyword>
<dbReference type="FunFam" id="4.10.960.10:FF:000002">
    <property type="entry name" value="60S ribosomal protein L3"/>
    <property type="match status" value="1"/>
</dbReference>
<evidence type="ECO:0000313" key="7">
    <source>
        <dbReference type="Proteomes" id="UP001292094"/>
    </source>
</evidence>
<keyword evidence="3 4" id="KW-0687">Ribonucleoprotein</keyword>
<dbReference type="GO" id="GO:0003723">
    <property type="term" value="F:RNA binding"/>
    <property type="evidence" value="ECO:0007669"/>
    <property type="project" value="TreeGrafter"/>
</dbReference>
<dbReference type="GO" id="GO:0003735">
    <property type="term" value="F:structural constituent of ribosome"/>
    <property type="evidence" value="ECO:0007669"/>
    <property type="project" value="InterPro"/>
</dbReference>
<dbReference type="Pfam" id="PF00297">
    <property type="entry name" value="Ribosomal_L3"/>
    <property type="match status" value="1"/>
</dbReference>
<dbReference type="PANTHER" id="PTHR11363:SF5">
    <property type="entry name" value="LARGE RIBOSOMAL SUBUNIT PROTEIN UL3"/>
    <property type="match status" value="1"/>
</dbReference>
<organism evidence="6 7">
    <name type="scientific">Petrolisthes manimaculis</name>
    <dbReference type="NCBI Taxonomy" id="1843537"/>
    <lineage>
        <taxon>Eukaryota</taxon>
        <taxon>Metazoa</taxon>
        <taxon>Ecdysozoa</taxon>
        <taxon>Arthropoda</taxon>
        <taxon>Crustacea</taxon>
        <taxon>Multicrustacea</taxon>
        <taxon>Malacostraca</taxon>
        <taxon>Eumalacostraca</taxon>
        <taxon>Eucarida</taxon>
        <taxon>Decapoda</taxon>
        <taxon>Pleocyemata</taxon>
        <taxon>Anomura</taxon>
        <taxon>Galatheoidea</taxon>
        <taxon>Porcellanidae</taxon>
        <taxon>Petrolisthes</taxon>
    </lineage>
</organism>
<sequence>MSHRKFSAPRHGSMGFYPKKRARRLRPRIKSFPRDEPKKPVHLTAFLAYKAGCTHIVRVSDKPGSKVNRKEVLECVTILETPPMMCVGLVGYLSTPSGLRPFKSIWAEHLAEECKRRFYKNWHKSKKRAFTNLAQKWQDQMGKKVIQRDLAKIKKYCSVVRIIAHTQIKVLKKKQKKAHLTEIQLNGGTIADKVDWAVSHLEKPIPISSVFSQNEMIDIVGVTKGKGLKGVTSRWHTKKLPRKTHKGLRKVACIGAWHPSRVQFTVARCGQKGYHHRTEMNKKIYRIGQGFHTEDGKVVRNNASTEYDFTEKSITPMGGFPFYGVVKQDFIMIKGSCAGAKKRVVALRKSLRVQTKRIAMEKIDLHFIDTSSKLGHGSFQTSAEKKAFYGPLKKDKERLLRQQKQQQSS</sequence>
<evidence type="ECO:0000313" key="5">
    <source>
        <dbReference type="EMBL" id="KAK4309938.1"/>
    </source>
</evidence>
<dbReference type="Proteomes" id="UP001292094">
    <property type="component" value="Unassembled WGS sequence"/>
</dbReference>
<dbReference type="Gene3D" id="2.40.30.10">
    <property type="entry name" value="Translation factors"/>
    <property type="match status" value="1"/>
</dbReference>
<keyword evidence="2 4" id="KW-0689">Ribosomal protein</keyword>
<reference evidence="6" key="1">
    <citation type="submission" date="2023-11" db="EMBL/GenBank/DDBJ databases">
        <title>Genome assemblies of two species of porcelain crab, Petrolisthes cinctipes and Petrolisthes manimaculis (Anomura: Porcellanidae).</title>
        <authorList>
            <person name="Angst P."/>
        </authorList>
    </citation>
    <scope>NUCLEOTIDE SEQUENCE</scope>
    <source>
        <strain evidence="6">PB745_02</strain>
        <tissue evidence="6">Gill</tissue>
    </source>
</reference>
<evidence type="ECO:0000256" key="3">
    <source>
        <dbReference type="ARBA" id="ARBA00023274"/>
    </source>
</evidence>
<dbReference type="AlphaFoldDB" id="A0AAE1PRF6"/>
<name>A0AAE1PRF6_9EUCA</name>
<comment type="similarity">
    <text evidence="1 4">Belongs to the universal ribosomal protein uL3 family.</text>
</comment>
<dbReference type="PROSITE" id="PS00474">
    <property type="entry name" value="RIBOSOMAL_L3"/>
    <property type="match status" value="1"/>
</dbReference>
<dbReference type="EMBL" id="JAWZYT010001453">
    <property type="protein sequence ID" value="KAK4311995.1"/>
    <property type="molecule type" value="Genomic_DNA"/>
</dbReference>
<evidence type="ECO:0000313" key="6">
    <source>
        <dbReference type="EMBL" id="KAK4311995.1"/>
    </source>
</evidence>
<dbReference type="Gene3D" id="3.30.1430.10">
    <property type="match status" value="1"/>
</dbReference>
<evidence type="ECO:0000256" key="4">
    <source>
        <dbReference type="RuleBase" id="RU003905"/>
    </source>
</evidence>
<evidence type="ECO:0000256" key="1">
    <source>
        <dbReference type="ARBA" id="ARBA00006540"/>
    </source>
</evidence>